<keyword evidence="1" id="KW-0472">Membrane</keyword>
<name>A0A8E2EPT0_9PEZI</name>
<reference evidence="3 4" key="1">
    <citation type="journal article" date="2016" name="Nat. Commun.">
        <title>Ectomycorrhizal ecology is imprinted in the genome of the dominant symbiotic fungus Cenococcum geophilum.</title>
        <authorList>
            <consortium name="DOE Joint Genome Institute"/>
            <person name="Peter M."/>
            <person name="Kohler A."/>
            <person name="Ohm R.A."/>
            <person name="Kuo A."/>
            <person name="Krutzmann J."/>
            <person name="Morin E."/>
            <person name="Arend M."/>
            <person name="Barry K.W."/>
            <person name="Binder M."/>
            <person name="Choi C."/>
            <person name="Clum A."/>
            <person name="Copeland A."/>
            <person name="Grisel N."/>
            <person name="Haridas S."/>
            <person name="Kipfer T."/>
            <person name="LaButti K."/>
            <person name="Lindquist E."/>
            <person name="Lipzen A."/>
            <person name="Maire R."/>
            <person name="Meier B."/>
            <person name="Mihaltcheva S."/>
            <person name="Molinier V."/>
            <person name="Murat C."/>
            <person name="Poggeler S."/>
            <person name="Quandt C.A."/>
            <person name="Sperisen C."/>
            <person name="Tritt A."/>
            <person name="Tisserant E."/>
            <person name="Crous P.W."/>
            <person name="Henrissat B."/>
            <person name="Nehls U."/>
            <person name="Egli S."/>
            <person name="Spatafora J.W."/>
            <person name="Grigoriev I.V."/>
            <person name="Martin F.M."/>
        </authorList>
    </citation>
    <scope>NUCLEOTIDE SEQUENCE [LARGE SCALE GENOMIC DNA]</scope>
    <source>
        <strain evidence="3 4">CBS 207.34</strain>
    </source>
</reference>
<evidence type="ECO:0000313" key="3">
    <source>
        <dbReference type="EMBL" id="OCL02541.1"/>
    </source>
</evidence>
<dbReference type="OrthoDB" id="3945378at2759"/>
<feature type="transmembrane region" description="Helical" evidence="1">
    <location>
        <begin position="42"/>
        <end position="63"/>
    </location>
</feature>
<feature type="chain" id="PRO_5034038072" evidence="2">
    <location>
        <begin position="27"/>
        <end position="351"/>
    </location>
</feature>
<proteinExistence type="predicted"/>
<keyword evidence="1" id="KW-1133">Transmembrane helix</keyword>
<dbReference type="AlphaFoldDB" id="A0A8E2EPT0"/>
<keyword evidence="1" id="KW-0812">Transmembrane</keyword>
<evidence type="ECO:0000256" key="2">
    <source>
        <dbReference type="SAM" id="SignalP"/>
    </source>
</evidence>
<feature type="transmembrane region" description="Helical" evidence="1">
    <location>
        <begin position="194"/>
        <end position="215"/>
    </location>
</feature>
<feature type="transmembrane region" description="Helical" evidence="1">
    <location>
        <begin position="268"/>
        <end position="285"/>
    </location>
</feature>
<keyword evidence="4" id="KW-1185">Reference proteome</keyword>
<keyword evidence="2" id="KW-0732">Signal</keyword>
<feature type="transmembrane region" description="Helical" evidence="1">
    <location>
        <begin position="105"/>
        <end position="126"/>
    </location>
</feature>
<evidence type="ECO:0000313" key="4">
    <source>
        <dbReference type="Proteomes" id="UP000250140"/>
    </source>
</evidence>
<dbReference type="Proteomes" id="UP000250140">
    <property type="component" value="Unassembled WGS sequence"/>
</dbReference>
<feature type="signal peptide" evidence="2">
    <location>
        <begin position="1"/>
        <end position="26"/>
    </location>
</feature>
<evidence type="ECO:0000256" key="1">
    <source>
        <dbReference type="SAM" id="Phobius"/>
    </source>
</evidence>
<dbReference type="EMBL" id="KV750931">
    <property type="protein sequence ID" value="OCL02541.1"/>
    <property type="molecule type" value="Genomic_DNA"/>
</dbReference>
<feature type="transmembrane region" description="Helical" evidence="1">
    <location>
        <begin position="147"/>
        <end position="168"/>
    </location>
</feature>
<organism evidence="3 4">
    <name type="scientific">Glonium stellatum</name>
    <dbReference type="NCBI Taxonomy" id="574774"/>
    <lineage>
        <taxon>Eukaryota</taxon>
        <taxon>Fungi</taxon>
        <taxon>Dikarya</taxon>
        <taxon>Ascomycota</taxon>
        <taxon>Pezizomycotina</taxon>
        <taxon>Dothideomycetes</taxon>
        <taxon>Pleosporomycetidae</taxon>
        <taxon>Gloniales</taxon>
        <taxon>Gloniaceae</taxon>
        <taxon>Glonium</taxon>
    </lineage>
</organism>
<accession>A0A8E2EPT0</accession>
<feature type="transmembrane region" description="Helical" evidence="1">
    <location>
        <begin position="75"/>
        <end position="93"/>
    </location>
</feature>
<protein>
    <submittedName>
        <fullName evidence="3">Uncharacterized protein</fullName>
    </submittedName>
</protein>
<feature type="transmembrane region" description="Helical" evidence="1">
    <location>
        <begin position="297"/>
        <end position="315"/>
    </location>
</feature>
<sequence>MALTSSLLLALLITLFLTFGPGACSASEPLSEALCGFKGDDNMYGLGIRLGVYFQWVTTSISNNFVPEEAAMMRGVNNCFQLSTFAGLMYITLGRGSSQNSGTLYAVEAFIVLLLCIGGVCSGRGLGNASEDKAISTTFADHRASRIGQIVRVLIAAASIYYGVWFVYIGMDDMAHPPCSQIAFFFAPVDLYHWYHILLKVIFTLSGIASGFLILESSISVFRLWSKDGAIPALEKILAFHEERTTLDTTISTSHSGQRKTVLTRTSFSFDLALFILTIELIIKWNHIQGVNTLGNTGQILPLIVGGSGLLRVLYKTLYKFIRKDYCFSPDYSFMSPLFLSYTRSSWKTFS</sequence>
<gene>
    <name evidence="3" type="ORF">AOQ84DRAFT_443296</name>
</gene>